<dbReference type="GO" id="GO:0050660">
    <property type="term" value="F:flavin adenine dinucleotide binding"/>
    <property type="evidence" value="ECO:0007669"/>
    <property type="project" value="InterPro"/>
</dbReference>
<sequence length="412" mass="44800">MDFDDTKEEAAFRKECYDWLSQNARLKSASGENSRNRSNMSDDELVKRAKEWQAKKAAAGYAQITWPKEWGGRGGTPIESVIYSQEEAKFSVPGGVFEIGLGMCVPTVMTYADPETCKRVVGPALRGEEIWCQLFSEPAAGSDVAGIRTKAEKDGDEWVINGQKVWTSGAQFSDFGIIITRTDPNVPKHKGLTMFWLDMKSPGVEVRPIKQMSGDSGFNEVFFTDVRVKDSQRLGEVGQGWKSAITTLMNERLAVGGGAGAGDFGELLALARSTEMEEGAAIAQSSVREKIADWYVESQGLKLNRFRTITALSKGTAPGPEASIGKIVSAPKMQDLAAFAMDMEDMGGIITDRSIAPLNGGFQAQWFGAAGYRIAGGTDEILRNIVAERVLGLPQDVRVDKDAAFNELPKGK</sequence>
<dbReference type="Pfam" id="PF00441">
    <property type="entry name" value="Acyl-CoA_dh_1"/>
    <property type="match status" value="1"/>
</dbReference>
<dbReference type="Proteomes" id="UP000032160">
    <property type="component" value="Chromosome I"/>
</dbReference>
<dbReference type="PATRIC" id="fig|1458461.3.peg.2514"/>
<keyword evidence="3 6" id="KW-0285">Flavoprotein</keyword>
<evidence type="ECO:0000259" key="9">
    <source>
        <dbReference type="Pfam" id="PF02770"/>
    </source>
</evidence>
<comment type="cofactor">
    <cofactor evidence="1 6">
        <name>FAD</name>
        <dbReference type="ChEBI" id="CHEBI:57692"/>
    </cofactor>
</comment>
<dbReference type="InterPro" id="IPR037069">
    <property type="entry name" value="AcylCoA_DH/ox_N_sf"/>
</dbReference>
<evidence type="ECO:0000313" key="12">
    <source>
        <dbReference type="Proteomes" id="UP000032160"/>
    </source>
</evidence>
<comment type="similarity">
    <text evidence="2 6">Belongs to the acyl-CoA dehydrogenase family.</text>
</comment>
<evidence type="ECO:0000259" key="10">
    <source>
        <dbReference type="Pfam" id="PF02771"/>
    </source>
</evidence>
<dbReference type="Pfam" id="PF02771">
    <property type="entry name" value="Acyl-CoA_dh_N"/>
    <property type="match status" value="1"/>
</dbReference>
<dbReference type="InterPro" id="IPR036250">
    <property type="entry name" value="AcylCo_DH-like_C"/>
</dbReference>
<feature type="region of interest" description="Disordered" evidence="7">
    <location>
        <begin position="26"/>
        <end position="45"/>
    </location>
</feature>
<dbReference type="RefSeq" id="WP_043948700.1">
    <property type="nucleotide sequence ID" value="NZ_HG966617.1"/>
</dbReference>
<keyword evidence="12" id="KW-1185">Reference proteome</keyword>
<gene>
    <name evidence="11" type="ORF">BN1012_Phect2509</name>
</gene>
<dbReference type="PANTHER" id="PTHR43292">
    <property type="entry name" value="ACYL-COA DEHYDROGENASE"/>
    <property type="match status" value="1"/>
</dbReference>
<evidence type="ECO:0000313" key="11">
    <source>
        <dbReference type="EMBL" id="CDO60722.1"/>
    </source>
</evidence>
<organism evidence="11 12">
    <name type="scientific">Candidatus Phaeomarinibacter ectocarpi</name>
    <dbReference type="NCBI Taxonomy" id="1458461"/>
    <lineage>
        <taxon>Bacteria</taxon>
        <taxon>Pseudomonadati</taxon>
        <taxon>Pseudomonadota</taxon>
        <taxon>Alphaproteobacteria</taxon>
        <taxon>Hyphomicrobiales</taxon>
        <taxon>Parvibaculaceae</taxon>
        <taxon>Candidatus Phaeomarinibacter</taxon>
    </lineage>
</organism>
<dbReference type="STRING" id="1458461.BN1012_Phect2509"/>
<feature type="domain" description="Acyl-CoA dehydrogenase/oxidase C-terminal" evidence="8">
    <location>
        <begin position="238"/>
        <end position="391"/>
    </location>
</feature>
<dbReference type="InterPro" id="IPR013786">
    <property type="entry name" value="AcylCoA_DH/ox_N"/>
</dbReference>
<dbReference type="EMBL" id="HG966617">
    <property type="protein sequence ID" value="CDO60722.1"/>
    <property type="molecule type" value="Genomic_DNA"/>
</dbReference>
<dbReference type="EC" id="1.3.8.1" evidence="11"/>
<evidence type="ECO:0000256" key="4">
    <source>
        <dbReference type="ARBA" id="ARBA00022827"/>
    </source>
</evidence>
<feature type="compositionally biased region" description="Polar residues" evidence="7">
    <location>
        <begin position="26"/>
        <end position="39"/>
    </location>
</feature>
<dbReference type="Gene3D" id="1.20.140.10">
    <property type="entry name" value="Butyryl-CoA Dehydrogenase, subunit A, domain 3"/>
    <property type="match status" value="1"/>
</dbReference>
<keyword evidence="4 6" id="KW-0274">FAD</keyword>
<keyword evidence="5 6" id="KW-0560">Oxidoreductase</keyword>
<evidence type="ECO:0000256" key="3">
    <source>
        <dbReference type="ARBA" id="ARBA00022630"/>
    </source>
</evidence>
<dbReference type="SUPFAM" id="SSF56645">
    <property type="entry name" value="Acyl-CoA dehydrogenase NM domain-like"/>
    <property type="match status" value="1"/>
</dbReference>
<feature type="domain" description="Acyl-CoA dehydrogenase/oxidase N-terminal" evidence="10">
    <location>
        <begin position="50"/>
        <end position="128"/>
    </location>
</feature>
<feature type="domain" description="Acyl-CoA oxidase/dehydrogenase middle" evidence="9">
    <location>
        <begin position="132"/>
        <end position="226"/>
    </location>
</feature>
<dbReference type="PANTHER" id="PTHR43292:SF4">
    <property type="entry name" value="ACYL-COA DEHYDROGENASE FADE34"/>
    <property type="match status" value="1"/>
</dbReference>
<evidence type="ECO:0000259" key="8">
    <source>
        <dbReference type="Pfam" id="PF00441"/>
    </source>
</evidence>
<dbReference type="InterPro" id="IPR009075">
    <property type="entry name" value="AcylCo_DH/oxidase_C"/>
</dbReference>
<dbReference type="FunFam" id="2.40.110.10:FF:000011">
    <property type="entry name" value="Acyl-CoA dehydrogenase FadE34"/>
    <property type="match status" value="1"/>
</dbReference>
<dbReference type="GO" id="GO:0016937">
    <property type="term" value="F:short-chain fatty acyl-CoA dehydrogenase activity"/>
    <property type="evidence" value="ECO:0007669"/>
    <property type="project" value="UniProtKB-EC"/>
</dbReference>
<evidence type="ECO:0000256" key="5">
    <source>
        <dbReference type="ARBA" id="ARBA00023002"/>
    </source>
</evidence>
<dbReference type="InterPro" id="IPR009100">
    <property type="entry name" value="AcylCoA_DH/oxidase_NM_dom_sf"/>
</dbReference>
<dbReference type="KEGG" id="pect:BN1012_Phect2509"/>
<dbReference type="InterPro" id="IPR046373">
    <property type="entry name" value="Acyl-CoA_Oxase/DH_mid-dom_sf"/>
</dbReference>
<evidence type="ECO:0000256" key="7">
    <source>
        <dbReference type="SAM" id="MobiDB-lite"/>
    </source>
</evidence>
<proteinExistence type="inferred from homology"/>
<accession>X5ME73</accession>
<dbReference type="GO" id="GO:0005886">
    <property type="term" value="C:plasma membrane"/>
    <property type="evidence" value="ECO:0007669"/>
    <property type="project" value="TreeGrafter"/>
</dbReference>
<evidence type="ECO:0000256" key="1">
    <source>
        <dbReference type="ARBA" id="ARBA00001974"/>
    </source>
</evidence>
<evidence type="ECO:0000256" key="2">
    <source>
        <dbReference type="ARBA" id="ARBA00009347"/>
    </source>
</evidence>
<dbReference type="AlphaFoldDB" id="X5ME73"/>
<dbReference type="Gene3D" id="1.10.540.10">
    <property type="entry name" value="Acyl-CoA dehydrogenase/oxidase, N-terminal domain"/>
    <property type="match status" value="1"/>
</dbReference>
<name>X5ME73_9HYPH</name>
<dbReference type="InterPro" id="IPR052161">
    <property type="entry name" value="Mycobact_Acyl-CoA_DH"/>
</dbReference>
<evidence type="ECO:0000256" key="6">
    <source>
        <dbReference type="RuleBase" id="RU362125"/>
    </source>
</evidence>
<protein>
    <submittedName>
        <fullName evidence="11">Butyryl-CoA dehydrogenase</fullName>
        <ecNumber evidence="11">1.3.8.1</ecNumber>
    </submittedName>
</protein>
<dbReference type="SUPFAM" id="SSF47203">
    <property type="entry name" value="Acyl-CoA dehydrogenase C-terminal domain-like"/>
    <property type="match status" value="1"/>
</dbReference>
<dbReference type="InterPro" id="IPR006091">
    <property type="entry name" value="Acyl-CoA_Oxase/DH_mid-dom"/>
</dbReference>
<reference evidence="11 12" key="1">
    <citation type="journal article" date="2014" name="Front. Genet.">
        <title>Genome and metabolic network of "Candidatus Phaeomarinobacter ectocarpi" Ec32, a new candidate genus of Alphaproteobacteria frequently associated with brown algae.</title>
        <authorList>
            <person name="Dittami S.M."/>
            <person name="Barbeyron T."/>
            <person name="Boyen C."/>
            <person name="Cambefort J."/>
            <person name="Collet G."/>
            <person name="Delage L."/>
            <person name="Gobet A."/>
            <person name="Groisillier A."/>
            <person name="Leblanc C."/>
            <person name="Michel G."/>
            <person name="Scornet D."/>
            <person name="Siegel A."/>
            <person name="Tapia J.E."/>
            <person name="Tonon T."/>
        </authorList>
    </citation>
    <scope>NUCLEOTIDE SEQUENCE [LARGE SCALE GENOMIC DNA]</scope>
    <source>
        <strain evidence="11 12">Ec32</strain>
    </source>
</reference>
<dbReference type="OrthoDB" id="9775090at2"/>
<dbReference type="Pfam" id="PF02770">
    <property type="entry name" value="Acyl-CoA_dh_M"/>
    <property type="match status" value="1"/>
</dbReference>
<dbReference type="Gene3D" id="2.40.110.10">
    <property type="entry name" value="Butyryl-CoA Dehydrogenase, subunit A, domain 2"/>
    <property type="match status" value="1"/>
</dbReference>
<dbReference type="HOGENOM" id="CLU_018204_9_2_5"/>